<reference evidence="1" key="1">
    <citation type="submission" date="2019-04" db="EMBL/GenBank/DDBJ databases">
        <title>Microbes associate with the intestines of laboratory mice.</title>
        <authorList>
            <person name="Navarre W."/>
            <person name="Wong E."/>
            <person name="Huang K."/>
            <person name="Tropini C."/>
            <person name="Ng K."/>
            <person name="Yu B."/>
        </authorList>
    </citation>
    <scope>NUCLEOTIDE SEQUENCE</scope>
    <source>
        <strain evidence="1">NM01_1-7b</strain>
    </source>
</reference>
<protein>
    <submittedName>
        <fullName evidence="1">Pyridoxal phosphate-dependent aminotransferase</fullName>
    </submittedName>
</protein>
<keyword evidence="2" id="KW-1185">Reference proteome</keyword>
<gene>
    <name evidence="1" type="ORF">E5329_05705</name>
</gene>
<accession>A0AC61RYQ7</accession>
<dbReference type="EMBL" id="SRYA01000009">
    <property type="protein sequence ID" value="TGY97173.1"/>
    <property type="molecule type" value="Genomic_DNA"/>
</dbReference>
<proteinExistence type="predicted"/>
<sequence>MNNFNYHHFWNDVDTVEAKKKVSKIGKLNCASNELIHHDLACINDDMIKVLDVNLNNCYIYYPDKMVKFSKLLQIPKENLQLFSGSDDAIKIVLTALGINCKNIIIQSPNYENYYCYARLNGHIIVQWNMDDTYHFAVSKGIELLEQIGVSIVILTTPNGFTGFTMTLEDITSIIEVAYSNNSIVVIDQAYAPFAEINYIKFALKYDNVIVISTLSKGLGLAGARLAYTCTCKNIASYLTKWNGLIVFPH</sequence>
<keyword evidence="1" id="KW-0032">Aminotransferase</keyword>
<organism evidence="1 2">
    <name type="scientific">Petralouisia muris</name>
    <dbReference type="NCBI Taxonomy" id="3032872"/>
    <lineage>
        <taxon>Bacteria</taxon>
        <taxon>Bacillati</taxon>
        <taxon>Bacillota</taxon>
        <taxon>Clostridia</taxon>
        <taxon>Lachnospirales</taxon>
        <taxon>Lachnospiraceae</taxon>
        <taxon>Petralouisia</taxon>
    </lineage>
</organism>
<dbReference type="Proteomes" id="UP000304953">
    <property type="component" value="Unassembled WGS sequence"/>
</dbReference>
<comment type="caution">
    <text evidence="1">The sequence shown here is derived from an EMBL/GenBank/DDBJ whole genome shotgun (WGS) entry which is preliminary data.</text>
</comment>
<name>A0AC61RYQ7_9FIRM</name>
<evidence type="ECO:0000313" key="1">
    <source>
        <dbReference type="EMBL" id="TGY97173.1"/>
    </source>
</evidence>
<evidence type="ECO:0000313" key="2">
    <source>
        <dbReference type="Proteomes" id="UP000304953"/>
    </source>
</evidence>
<keyword evidence="1" id="KW-0808">Transferase</keyword>